<evidence type="ECO:0000256" key="4">
    <source>
        <dbReference type="SAM" id="Coils"/>
    </source>
</evidence>
<dbReference type="InterPro" id="IPR005312">
    <property type="entry name" value="DUF1759"/>
</dbReference>
<dbReference type="Pfam" id="PF03564">
    <property type="entry name" value="DUF1759"/>
    <property type="match status" value="1"/>
</dbReference>
<accession>A0ABM1YYR8</accession>
<dbReference type="CDD" id="cd15489">
    <property type="entry name" value="PHD_SF"/>
    <property type="match status" value="1"/>
</dbReference>
<dbReference type="EnsemblMetazoa" id="AALFPA23_013327.R19297">
    <property type="protein sequence ID" value="AALFPA23_013327.P19297"/>
    <property type="gene ID" value="AALFPA23_013327"/>
</dbReference>
<dbReference type="Pfam" id="PF00628">
    <property type="entry name" value="PHD"/>
    <property type="match status" value="1"/>
</dbReference>
<dbReference type="InterPro" id="IPR019787">
    <property type="entry name" value="Znf_PHD-finger"/>
</dbReference>
<keyword evidence="1" id="KW-0479">Metal-binding</keyword>
<dbReference type="Proteomes" id="UP000069940">
    <property type="component" value="Unassembled WGS sequence"/>
</dbReference>
<dbReference type="InterPro" id="IPR001965">
    <property type="entry name" value="Znf_PHD"/>
</dbReference>
<dbReference type="GeneID" id="134286791"/>
<organism evidence="6 7">
    <name type="scientific">Aedes albopictus</name>
    <name type="common">Asian tiger mosquito</name>
    <name type="synonym">Stegomyia albopicta</name>
    <dbReference type="NCBI Taxonomy" id="7160"/>
    <lineage>
        <taxon>Eukaryota</taxon>
        <taxon>Metazoa</taxon>
        <taxon>Ecdysozoa</taxon>
        <taxon>Arthropoda</taxon>
        <taxon>Hexapoda</taxon>
        <taxon>Insecta</taxon>
        <taxon>Pterygota</taxon>
        <taxon>Neoptera</taxon>
        <taxon>Endopterygota</taxon>
        <taxon>Diptera</taxon>
        <taxon>Nematocera</taxon>
        <taxon>Culicoidea</taxon>
        <taxon>Culicidae</taxon>
        <taxon>Culicinae</taxon>
        <taxon>Aedini</taxon>
        <taxon>Aedes</taxon>
        <taxon>Stegomyia</taxon>
    </lineage>
</organism>
<evidence type="ECO:0000256" key="2">
    <source>
        <dbReference type="ARBA" id="ARBA00022771"/>
    </source>
</evidence>
<dbReference type="RefSeq" id="XP_062704448.1">
    <property type="nucleotide sequence ID" value="XM_062848464.1"/>
</dbReference>
<keyword evidence="2" id="KW-0863">Zinc-finger</keyword>
<reference evidence="7" key="1">
    <citation type="journal article" date="2015" name="Proc. Natl. Acad. Sci. U.S.A.">
        <title>Genome sequence of the Asian Tiger mosquito, Aedes albopictus, reveals insights into its biology, genetics, and evolution.</title>
        <authorList>
            <person name="Chen X.G."/>
            <person name="Jiang X."/>
            <person name="Gu J."/>
            <person name="Xu M."/>
            <person name="Wu Y."/>
            <person name="Deng Y."/>
            <person name="Zhang C."/>
            <person name="Bonizzoni M."/>
            <person name="Dermauw W."/>
            <person name="Vontas J."/>
            <person name="Armbruster P."/>
            <person name="Huang X."/>
            <person name="Yang Y."/>
            <person name="Zhang H."/>
            <person name="He W."/>
            <person name="Peng H."/>
            <person name="Liu Y."/>
            <person name="Wu K."/>
            <person name="Chen J."/>
            <person name="Lirakis M."/>
            <person name="Topalis P."/>
            <person name="Van Leeuwen T."/>
            <person name="Hall A.B."/>
            <person name="Jiang X."/>
            <person name="Thorpe C."/>
            <person name="Mueller R.L."/>
            <person name="Sun C."/>
            <person name="Waterhouse R.M."/>
            <person name="Yan G."/>
            <person name="Tu Z.J."/>
            <person name="Fang X."/>
            <person name="James A.A."/>
        </authorList>
    </citation>
    <scope>NUCLEOTIDE SEQUENCE [LARGE SCALE GENOMIC DNA]</scope>
    <source>
        <strain evidence="7">Foshan</strain>
    </source>
</reference>
<proteinExistence type="predicted"/>
<feature type="coiled-coil region" evidence="4">
    <location>
        <begin position="92"/>
        <end position="162"/>
    </location>
</feature>
<name>A0ABM1YYR8_AEDAL</name>
<dbReference type="Gene3D" id="3.30.40.10">
    <property type="entry name" value="Zinc/RING finger domain, C3HC4 (zinc finger)"/>
    <property type="match status" value="1"/>
</dbReference>
<evidence type="ECO:0000256" key="1">
    <source>
        <dbReference type="ARBA" id="ARBA00022723"/>
    </source>
</evidence>
<keyword evidence="4" id="KW-0175">Coiled coil</keyword>
<reference evidence="6" key="2">
    <citation type="submission" date="2025-05" db="UniProtKB">
        <authorList>
            <consortium name="EnsemblMetazoa"/>
        </authorList>
    </citation>
    <scope>IDENTIFICATION</scope>
    <source>
        <strain evidence="6">Foshan</strain>
    </source>
</reference>
<evidence type="ECO:0000259" key="5">
    <source>
        <dbReference type="SMART" id="SM00249"/>
    </source>
</evidence>
<protein>
    <recommendedName>
        <fullName evidence="5">Zinc finger PHD-type domain-containing protein</fullName>
    </recommendedName>
</protein>
<dbReference type="InterPro" id="IPR011011">
    <property type="entry name" value="Znf_FYVE_PHD"/>
</dbReference>
<evidence type="ECO:0000313" key="6">
    <source>
        <dbReference type="EnsemblMetazoa" id="AALFPA23_013327.P19297"/>
    </source>
</evidence>
<evidence type="ECO:0000313" key="7">
    <source>
        <dbReference type="Proteomes" id="UP000069940"/>
    </source>
</evidence>
<sequence>MADPNTEDLNVIKTPCAVCGGASIENAQMIKCSGCQLWFHVRCVGMSSGGELEKNWFCINDQCQRVKRNEVVNRATKDNDESNRSSVKSGAVLSLEQKLKAMEESKMQMEQELEAEMILKRKESEIKRSIKNKRIMLERKLNEEEEHQCILLQEEILRQRREQLNRMKVSQRLFVDEKENLDKELRKLKNFGMTSRIVIESDDGSDTEAECDENDCKGEAGVFSSRNRSNKVKPVKLGQHGLGRSRSGPTKLQLAARSGLNKKLPSFSGHPEEWPLFYGSFCASNDACGYSDVENLVRLQKCLTGEALEMVRGQLLLPKSVPRVIEKLRQLYGRPELLLKCHLEKVQNLMPPKPDSLASFIPFGSAVEQMCEHLEAADMKEHLINPLLIQELVDKLPDNDKRGWVRFKRRSRKVTLLSEACEANVSLSNNSGSRDVVPVIPVPKYRYYRPILGTENTGTGPPPVPVLSVLEN</sequence>
<dbReference type="SUPFAM" id="SSF57903">
    <property type="entry name" value="FYVE/PHD zinc finger"/>
    <property type="match status" value="1"/>
</dbReference>
<feature type="domain" description="Zinc finger PHD-type" evidence="5">
    <location>
        <begin position="15"/>
        <end position="64"/>
    </location>
</feature>
<dbReference type="InterPro" id="IPR013083">
    <property type="entry name" value="Znf_RING/FYVE/PHD"/>
</dbReference>
<keyword evidence="7" id="KW-1185">Reference proteome</keyword>
<dbReference type="SMART" id="SM00249">
    <property type="entry name" value="PHD"/>
    <property type="match status" value="1"/>
</dbReference>
<evidence type="ECO:0000256" key="3">
    <source>
        <dbReference type="ARBA" id="ARBA00022833"/>
    </source>
</evidence>
<dbReference type="PANTHER" id="PTHR47331">
    <property type="entry name" value="PHD-TYPE DOMAIN-CONTAINING PROTEIN"/>
    <property type="match status" value="1"/>
</dbReference>
<keyword evidence="3" id="KW-0862">Zinc</keyword>